<dbReference type="GO" id="GO:0005507">
    <property type="term" value="F:copper ion binding"/>
    <property type="evidence" value="ECO:0007669"/>
    <property type="project" value="InterPro"/>
</dbReference>
<evidence type="ECO:0000313" key="7">
    <source>
        <dbReference type="EMBL" id="RIA55220.1"/>
    </source>
</evidence>
<dbReference type="InterPro" id="IPR009061">
    <property type="entry name" value="DNA-bd_dom_put_sf"/>
</dbReference>
<evidence type="ECO:0000256" key="1">
    <source>
        <dbReference type="ARBA" id="ARBA00004496"/>
    </source>
</evidence>
<keyword evidence="8" id="KW-1185">Reference proteome</keyword>
<dbReference type="GO" id="GO:0005737">
    <property type="term" value="C:cytoplasm"/>
    <property type="evidence" value="ECO:0007669"/>
    <property type="project" value="UniProtKB-SubCell"/>
</dbReference>
<protein>
    <submittedName>
        <fullName evidence="7">MerR family copper efflux transcriptional regulator</fullName>
    </submittedName>
</protein>
<accession>A0A397Q133</accession>
<dbReference type="InterPro" id="IPR047057">
    <property type="entry name" value="MerR_fam"/>
</dbReference>
<dbReference type="SMART" id="SM00422">
    <property type="entry name" value="HTH_MERR"/>
    <property type="match status" value="1"/>
</dbReference>
<dbReference type="NCBIfam" id="TIGR02044">
    <property type="entry name" value="CueR"/>
    <property type="match status" value="1"/>
</dbReference>
<proteinExistence type="predicted"/>
<dbReference type="CDD" id="cd01108">
    <property type="entry name" value="HTH_CueR"/>
    <property type="match status" value="1"/>
</dbReference>
<name>A0A397Q133_9HYPH</name>
<dbReference type="OrthoDB" id="9802944at2"/>
<dbReference type="InterPro" id="IPR011789">
    <property type="entry name" value="CueR"/>
</dbReference>
<dbReference type="Gene3D" id="1.10.1660.10">
    <property type="match status" value="1"/>
</dbReference>
<dbReference type="SUPFAM" id="SSF46955">
    <property type="entry name" value="Putative DNA-binding domain"/>
    <property type="match status" value="1"/>
</dbReference>
<reference evidence="7 8" key="1">
    <citation type="submission" date="2018-08" db="EMBL/GenBank/DDBJ databases">
        <title>Genomic Encyclopedia of Archaeal and Bacterial Type Strains, Phase II (KMG-II): from individual species to whole genera.</title>
        <authorList>
            <person name="Goeker M."/>
        </authorList>
    </citation>
    <scope>NUCLEOTIDE SEQUENCE [LARGE SCALE GENOMIC DNA]</scope>
    <source>
        <strain evidence="7 8">DSM 5002</strain>
    </source>
</reference>
<keyword evidence="4" id="KW-0238">DNA-binding</keyword>
<dbReference type="EMBL" id="QXDF01000001">
    <property type="protein sequence ID" value="RIA55220.1"/>
    <property type="molecule type" value="Genomic_DNA"/>
</dbReference>
<organism evidence="7 8">
    <name type="scientific">Dichotomicrobium thermohalophilum</name>
    <dbReference type="NCBI Taxonomy" id="933063"/>
    <lineage>
        <taxon>Bacteria</taxon>
        <taxon>Pseudomonadati</taxon>
        <taxon>Pseudomonadota</taxon>
        <taxon>Alphaproteobacteria</taxon>
        <taxon>Hyphomicrobiales</taxon>
        <taxon>Hyphomicrobiaceae</taxon>
        <taxon>Dichotomicrobium</taxon>
    </lineage>
</organism>
<dbReference type="Pfam" id="PF00376">
    <property type="entry name" value="MerR"/>
    <property type="match status" value="1"/>
</dbReference>
<evidence type="ECO:0000313" key="8">
    <source>
        <dbReference type="Proteomes" id="UP000266273"/>
    </source>
</evidence>
<evidence type="ECO:0000256" key="5">
    <source>
        <dbReference type="ARBA" id="ARBA00023163"/>
    </source>
</evidence>
<keyword evidence="3" id="KW-0805">Transcription regulation</keyword>
<dbReference type="GO" id="GO:0045893">
    <property type="term" value="P:positive regulation of DNA-templated transcription"/>
    <property type="evidence" value="ECO:0007669"/>
    <property type="project" value="InterPro"/>
</dbReference>
<dbReference type="GO" id="GO:0003677">
    <property type="term" value="F:DNA binding"/>
    <property type="evidence" value="ECO:0007669"/>
    <property type="project" value="UniProtKB-KW"/>
</dbReference>
<dbReference type="RefSeq" id="WP_119060154.1">
    <property type="nucleotide sequence ID" value="NZ_QXDF01000001.1"/>
</dbReference>
<evidence type="ECO:0000259" key="6">
    <source>
        <dbReference type="PROSITE" id="PS50937"/>
    </source>
</evidence>
<dbReference type="PANTHER" id="PTHR30204:SF94">
    <property type="entry name" value="HEAVY METAL-DEPENDENT TRANSCRIPTIONAL REGULATOR HI_0293-RELATED"/>
    <property type="match status" value="1"/>
</dbReference>
<dbReference type="PROSITE" id="PS50937">
    <property type="entry name" value="HTH_MERR_2"/>
    <property type="match status" value="1"/>
</dbReference>
<evidence type="ECO:0000256" key="3">
    <source>
        <dbReference type="ARBA" id="ARBA00023015"/>
    </source>
</evidence>
<dbReference type="GO" id="GO:0003700">
    <property type="term" value="F:DNA-binding transcription factor activity"/>
    <property type="evidence" value="ECO:0007669"/>
    <property type="project" value="InterPro"/>
</dbReference>
<dbReference type="InterPro" id="IPR015358">
    <property type="entry name" value="Tscrpt_reg_MerR_DNA-bd"/>
</dbReference>
<dbReference type="AlphaFoldDB" id="A0A397Q133"/>
<dbReference type="Proteomes" id="UP000266273">
    <property type="component" value="Unassembled WGS sequence"/>
</dbReference>
<keyword evidence="5" id="KW-0804">Transcription</keyword>
<comment type="subcellular location">
    <subcellularLocation>
        <location evidence="1">Cytoplasm</location>
    </subcellularLocation>
</comment>
<dbReference type="InterPro" id="IPR000551">
    <property type="entry name" value="MerR-type_HTH_dom"/>
</dbReference>
<dbReference type="Pfam" id="PF09278">
    <property type="entry name" value="MerR-DNA-bind"/>
    <property type="match status" value="1"/>
</dbReference>
<sequence>MNIGEAARQSGVPAKTIRYYEDIGLIAAANRGANGYRDYTESDVELLRFIRHARAVGFGIKECRRLVALYRDPNRHSRDVKALAQAKIAEIDRRIAEFQHMRGELAALAAACPGDDDPECAILEELAGAGD</sequence>
<feature type="domain" description="HTH merR-type" evidence="6">
    <location>
        <begin position="1"/>
        <end position="69"/>
    </location>
</feature>
<evidence type="ECO:0000256" key="4">
    <source>
        <dbReference type="ARBA" id="ARBA00023125"/>
    </source>
</evidence>
<dbReference type="PANTHER" id="PTHR30204">
    <property type="entry name" value="REDOX-CYCLING DRUG-SENSING TRANSCRIPTIONAL ACTIVATOR SOXR"/>
    <property type="match status" value="1"/>
</dbReference>
<gene>
    <name evidence="7" type="ORF">BXY53_0279</name>
</gene>
<evidence type="ECO:0000256" key="2">
    <source>
        <dbReference type="ARBA" id="ARBA00022490"/>
    </source>
</evidence>
<comment type="caution">
    <text evidence="7">The sequence shown here is derived from an EMBL/GenBank/DDBJ whole genome shotgun (WGS) entry which is preliminary data.</text>
</comment>
<dbReference type="PRINTS" id="PR00040">
    <property type="entry name" value="HTHMERR"/>
</dbReference>
<keyword evidence="2" id="KW-0963">Cytoplasm</keyword>